<protein>
    <submittedName>
        <fullName evidence="5">GNAT family N-acetyltransferase</fullName>
    </submittedName>
</protein>
<sequence length="182" mass="21360">MEYIKKNIFLKKLQAAIDAKHLYHLIATSRRTLEEWLPSWSQIDSIDVLEAYIVKQEQSDFYWGEELYGIWRNDKLIGMVSLHSGQFDEKTVELSYFLGKDEGGKGSMTRACTLLISKVFEERKIQSVIIQCKTENIRSQKLAERLGFECLSSDLGLLVFVLHRSNWLKLKHSSLYFLWFRD</sequence>
<dbReference type="RefSeq" id="WP_264793489.1">
    <property type="nucleotide sequence ID" value="NZ_AP026867.1"/>
</dbReference>
<evidence type="ECO:0000313" key="5">
    <source>
        <dbReference type="EMBL" id="BDS12419.1"/>
    </source>
</evidence>
<dbReference type="SUPFAM" id="SSF55729">
    <property type="entry name" value="Acyl-CoA N-acyltransferases (Nat)"/>
    <property type="match status" value="1"/>
</dbReference>
<dbReference type="EMBL" id="AP026867">
    <property type="protein sequence ID" value="BDS12419.1"/>
    <property type="molecule type" value="Genomic_DNA"/>
</dbReference>
<evidence type="ECO:0000256" key="3">
    <source>
        <dbReference type="ARBA" id="ARBA00038502"/>
    </source>
</evidence>
<proteinExistence type="inferred from homology"/>
<dbReference type="InterPro" id="IPR000182">
    <property type="entry name" value="GNAT_dom"/>
</dbReference>
<name>A0A915YFY5_9BACT</name>
<dbReference type="KEGG" id="aup:AsAng_0031400"/>
<dbReference type="InterPro" id="IPR016181">
    <property type="entry name" value="Acyl_CoA_acyltransferase"/>
</dbReference>
<feature type="domain" description="N-acetyltransferase" evidence="4">
    <location>
        <begin position="20"/>
        <end position="171"/>
    </location>
</feature>
<evidence type="ECO:0000256" key="2">
    <source>
        <dbReference type="ARBA" id="ARBA00023315"/>
    </source>
</evidence>
<comment type="similarity">
    <text evidence="3">Belongs to the acetyltransferase family. RimJ subfamily.</text>
</comment>
<dbReference type="InterPro" id="IPR051531">
    <property type="entry name" value="N-acetyltransferase"/>
</dbReference>
<dbReference type="Gene3D" id="3.40.630.30">
    <property type="match status" value="1"/>
</dbReference>
<keyword evidence="1" id="KW-0808">Transferase</keyword>
<accession>A0A915YFY5</accession>
<evidence type="ECO:0000259" key="4">
    <source>
        <dbReference type="PROSITE" id="PS51186"/>
    </source>
</evidence>
<dbReference type="AlphaFoldDB" id="A0A915YFY5"/>
<dbReference type="PANTHER" id="PTHR43792">
    <property type="entry name" value="GNAT FAMILY, PUTATIVE (AFU_ORTHOLOGUE AFUA_3G00765)-RELATED-RELATED"/>
    <property type="match status" value="1"/>
</dbReference>
<dbReference type="PANTHER" id="PTHR43792:SF8">
    <property type="entry name" value="[RIBOSOMAL PROTEIN US5]-ALANINE N-ACETYLTRANSFERASE"/>
    <property type="match status" value="1"/>
</dbReference>
<organism evidence="5 6">
    <name type="scientific">Aureispira anguillae</name>
    <dbReference type="NCBI Taxonomy" id="2864201"/>
    <lineage>
        <taxon>Bacteria</taxon>
        <taxon>Pseudomonadati</taxon>
        <taxon>Bacteroidota</taxon>
        <taxon>Saprospiria</taxon>
        <taxon>Saprospirales</taxon>
        <taxon>Saprospiraceae</taxon>
        <taxon>Aureispira</taxon>
    </lineage>
</organism>
<dbReference type="PROSITE" id="PS51186">
    <property type="entry name" value="GNAT"/>
    <property type="match status" value="1"/>
</dbReference>
<dbReference type="Pfam" id="PF13302">
    <property type="entry name" value="Acetyltransf_3"/>
    <property type="match status" value="1"/>
</dbReference>
<evidence type="ECO:0000256" key="1">
    <source>
        <dbReference type="ARBA" id="ARBA00022679"/>
    </source>
</evidence>
<gene>
    <name evidence="5" type="ORF">AsAng_0031400</name>
</gene>
<evidence type="ECO:0000313" key="6">
    <source>
        <dbReference type="Proteomes" id="UP001060919"/>
    </source>
</evidence>
<reference evidence="5" key="1">
    <citation type="submission" date="2022-09" db="EMBL/GenBank/DDBJ databases">
        <title>Aureispira anguillicida sp. nov., isolated from Leptocephalus of Japanese eel Anguilla japonica.</title>
        <authorList>
            <person name="Yuasa K."/>
            <person name="Mekata T."/>
            <person name="Ikunari K."/>
        </authorList>
    </citation>
    <scope>NUCLEOTIDE SEQUENCE</scope>
    <source>
        <strain evidence="5">EL160426</strain>
    </source>
</reference>
<keyword evidence="6" id="KW-1185">Reference proteome</keyword>
<dbReference type="Proteomes" id="UP001060919">
    <property type="component" value="Chromosome"/>
</dbReference>
<dbReference type="GO" id="GO:0016747">
    <property type="term" value="F:acyltransferase activity, transferring groups other than amino-acyl groups"/>
    <property type="evidence" value="ECO:0007669"/>
    <property type="project" value="InterPro"/>
</dbReference>
<keyword evidence="2" id="KW-0012">Acyltransferase</keyword>